<reference evidence="2" key="1">
    <citation type="journal article" date="2020" name="Stud. Mycol.">
        <title>101 Dothideomycetes genomes: a test case for predicting lifestyles and emergence of pathogens.</title>
        <authorList>
            <person name="Haridas S."/>
            <person name="Albert R."/>
            <person name="Binder M."/>
            <person name="Bloem J."/>
            <person name="Labutti K."/>
            <person name="Salamov A."/>
            <person name="Andreopoulos B."/>
            <person name="Baker S."/>
            <person name="Barry K."/>
            <person name="Bills G."/>
            <person name="Bluhm B."/>
            <person name="Cannon C."/>
            <person name="Castanera R."/>
            <person name="Culley D."/>
            <person name="Daum C."/>
            <person name="Ezra D."/>
            <person name="Gonzalez J."/>
            <person name="Henrissat B."/>
            <person name="Kuo A."/>
            <person name="Liang C."/>
            <person name="Lipzen A."/>
            <person name="Lutzoni F."/>
            <person name="Magnuson J."/>
            <person name="Mondo S."/>
            <person name="Nolan M."/>
            <person name="Ohm R."/>
            <person name="Pangilinan J."/>
            <person name="Park H.-J."/>
            <person name="Ramirez L."/>
            <person name="Alfaro M."/>
            <person name="Sun H."/>
            <person name="Tritt A."/>
            <person name="Yoshinaga Y."/>
            <person name="Zwiers L.-H."/>
            <person name="Turgeon B."/>
            <person name="Goodwin S."/>
            <person name="Spatafora J."/>
            <person name="Crous P."/>
            <person name="Grigoriev I."/>
        </authorList>
    </citation>
    <scope>NUCLEOTIDE SEQUENCE</scope>
    <source>
        <strain evidence="2">CBS 130266</strain>
    </source>
</reference>
<dbReference type="AlphaFoldDB" id="A0A9P4P2D3"/>
<protein>
    <submittedName>
        <fullName evidence="2">Uncharacterized protein</fullName>
    </submittedName>
</protein>
<dbReference type="Proteomes" id="UP000800235">
    <property type="component" value="Unassembled WGS sequence"/>
</dbReference>
<gene>
    <name evidence="2" type="ORF">EJ08DRAFT_656385</name>
</gene>
<name>A0A9P4P2D3_9PEZI</name>
<evidence type="ECO:0000313" key="3">
    <source>
        <dbReference type="Proteomes" id="UP000800235"/>
    </source>
</evidence>
<organism evidence="2 3">
    <name type="scientific">Tothia fuscella</name>
    <dbReference type="NCBI Taxonomy" id="1048955"/>
    <lineage>
        <taxon>Eukaryota</taxon>
        <taxon>Fungi</taxon>
        <taxon>Dikarya</taxon>
        <taxon>Ascomycota</taxon>
        <taxon>Pezizomycotina</taxon>
        <taxon>Dothideomycetes</taxon>
        <taxon>Pleosporomycetidae</taxon>
        <taxon>Venturiales</taxon>
        <taxon>Cylindrosympodiaceae</taxon>
        <taxon>Tothia</taxon>
    </lineage>
</organism>
<dbReference type="OrthoDB" id="309640at2759"/>
<proteinExistence type="predicted"/>
<evidence type="ECO:0000256" key="1">
    <source>
        <dbReference type="SAM" id="MobiDB-lite"/>
    </source>
</evidence>
<feature type="compositionally biased region" description="Low complexity" evidence="1">
    <location>
        <begin position="7"/>
        <end position="27"/>
    </location>
</feature>
<evidence type="ECO:0000313" key="2">
    <source>
        <dbReference type="EMBL" id="KAF2435371.1"/>
    </source>
</evidence>
<comment type="caution">
    <text evidence="2">The sequence shown here is derived from an EMBL/GenBank/DDBJ whole genome shotgun (WGS) entry which is preliminary data.</text>
</comment>
<sequence>MAARKPSNASNKSATSKSSRKNSTTSAKSRKSSKSSGMSLRDGKVLHPPSPTESVPATPAAPRTPPQSPLKKRRASEQPEVVITTSAKKGRKTSVAAKEPEVVIESPKKGRKASATAASEVRKASTASKGAKPTGVTKATPRLTKGTTAAKDVTPRSVTQTQAHKFVKFQAHYSPDTSTTTNPVLKLTGKASAPKKPSKPVPLPTPPSSSTTLPPRKNLKDKVQNGRVTKPIPKTASSSSRPPLVVNDGFFSAKQPHHPRQFPPPHRKWDKVHKVDPALGTEGYSIPCPISKTTGSHDYRADLFYNTSDNIFAVHLDQLFDSIIVFAQNYYSATYCQHTDEESTDVFGYLQYVRDSLSPEFVRYANWIADGGPTGVAGWEELFLDGELQVGLVTGIIWKALRELVFASLCFGGTDAFLEELHRAEIEQAEWDGFARTEYRGNLIQQRLANQQGGYDYPHNFDSSVDNLTANLITLLSPLQLRTVEPKWQHPGPACPDCLSKYYPAEPSMKDCPSIHDKFLRSIMSNAASLSLSMRLDPTAIYFVTNTFKDELFSLSPPSSSTNLSAPTFFTPTFGASFQSKENLPTWTSPHPSHPSLSESSVNNIKIYQPLTRIIVFDSIEVYRRGGWRGVDSEKGFRVKTLVGGRVATRWGVPQAGSPWVKAPKESVWLGLGEALKKGFGERCSWAYKKCRDPAHAIKGFPVVGLKGKRCENVG</sequence>
<accession>A0A9P4P2D3</accession>
<keyword evidence="3" id="KW-1185">Reference proteome</keyword>
<dbReference type="EMBL" id="MU007013">
    <property type="protein sequence ID" value="KAF2435371.1"/>
    <property type="molecule type" value="Genomic_DNA"/>
</dbReference>
<feature type="region of interest" description="Disordered" evidence="1">
    <location>
        <begin position="1"/>
        <end position="243"/>
    </location>
</feature>